<proteinExistence type="predicted"/>
<dbReference type="PANTHER" id="PTHR43805:SF1">
    <property type="entry name" value="GP-PDE DOMAIN-CONTAINING PROTEIN"/>
    <property type="match status" value="1"/>
</dbReference>
<dbReference type="PROSITE" id="PS51704">
    <property type="entry name" value="GP_PDE"/>
    <property type="match status" value="1"/>
</dbReference>
<evidence type="ECO:0000313" key="3">
    <source>
        <dbReference type="EMBL" id="KAF6230275.1"/>
    </source>
</evidence>
<dbReference type="Pfam" id="PF03009">
    <property type="entry name" value="GDPD"/>
    <property type="match status" value="1"/>
</dbReference>
<dbReference type="AlphaFoldDB" id="A0A8H6FKM7"/>
<evidence type="ECO:0000259" key="2">
    <source>
        <dbReference type="PROSITE" id="PS51704"/>
    </source>
</evidence>
<dbReference type="InterPro" id="IPR017946">
    <property type="entry name" value="PLC-like_Pdiesterase_TIM-brl"/>
</dbReference>
<keyword evidence="4" id="KW-1185">Reference proteome</keyword>
<dbReference type="PANTHER" id="PTHR43805">
    <property type="entry name" value="GLYCEROPHOSPHORYL DIESTER PHOSPHODIESTERASE"/>
    <property type="match status" value="1"/>
</dbReference>
<gene>
    <name evidence="3" type="ORF">HO133_004615</name>
</gene>
<keyword evidence="1" id="KW-0812">Transmembrane</keyword>
<feature type="transmembrane region" description="Helical" evidence="1">
    <location>
        <begin position="316"/>
        <end position="338"/>
    </location>
</feature>
<evidence type="ECO:0000256" key="1">
    <source>
        <dbReference type="SAM" id="Phobius"/>
    </source>
</evidence>
<protein>
    <recommendedName>
        <fullName evidence="2">GP-PDE domain-containing protein</fullName>
    </recommendedName>
</protein>
<dbReference type="GO" id="GO:0008081">
    <property type="term" value="F:phosphoric diester hydrolase activity"/>
    <property type="evidence" value="ECO:0007669"/>
    <property type="project" value="InterPro"/>
</dbReference>
<comment type="caution">
    <text evidence="3">The sequence shown here is derived from an EMBL/GenBank/DDBJ whole genome shotgun (WGS) entry which is preliminary data.</text>
</comment>
<keyword evidence="1" id="KW-0472">Membrane</keyword>
<keyword evidence="1" id="KW-1133">Transmembrane helix</keyword>
<evidence type="ECO:0000313" key="4">
    <source>
        <dbReference type="Proteomes" id="UP000593566"/>
    </source>
</evidence>
<reference evidence="3 4" key="1">
    <citation type="journal article" date="2020" name="Genomics">
        <title>Complete, high-quality genomes from long-read metagenomic sequencing of two wolf lichen thalli reveals enigmatic genome architecture.</title>
        <authorList>
            <person name="McKenzie S.K."/>
            <person name="Walston R.F."/>
            <person name="Allen J.L."/>
        </authorList>
    </citation>
    <scope>NUCLEOTIDE SEQUENCE [LARGE SCALE GENOMIC DNA]</scope>
    <source>
        <strain evidence="3">WasteWater1</strain>
    </source>
</reference>
<accession>A0A8H6FKM7</accession>
<dbReference type="GO" id="GO:0006629">
    <property type="term" value="P:lipid metabolic process"/>
    <property type="evidence" value="ECO:0007669"/>
    <property type="project" value="InterPro"/>
</dbReference>
<name>A0A8H6FKM7_9LECA</name>
<dbReference type="Gene3D" id="3.20.20.190">
    <property type="entry name" value="Phosphatidylinositol (PI) phosphodiesterase"/>
    <property type="match status" value="1"/>
</dbReference>
<dbReference type="InterPro" id="IPR030395">
    <property type="entry name" value="GP_PDE_dom"/>
</dbReference>
<dbReference type="SUPFAM" id="SSF51695">
    <property type="entry name" value="PLC-like phosphodiesterases"/>
    <property type="match status" value="1"/>
</dbReference>
<dbReference type="Proteomes" id="UP000593566">
    <property type="component" value="Unassembled WGS sequence"/>
</dbReference>
<dbReference type="CDD" id="cd08570">
    <property type="entry name" value="GDPD_YPL206cp_fungi"/>
    <property type="match status" value="1"/>
</dbReference>
<dbReference type="RefSeq" id="XP_037157532.1">
    <property type="nucleotide sequence ID" value="XM_037295531.1"/>
</dbReference>
<feature type="domain" description="GP-PDE" evidence="2">
    <location>
        <begin position="60"/>
        <end position="302"/>
    </location>
</feature>
<dbReference type="EMBL" id="JACCJB010000002">
    <property type="protein sequence ID" value="KAF6230275.1"/>
    <property type="molecule type" value="Genomic_DNA"/>
</dbReference>
<sequence length="360" mass="41232">MMAAVKPIIQKISPIPVPPFLLDDKFYDTLAEAPSLDMNVARPQPSWTFARKRPSGRKMPQAIAHRGYKAKHPENTMGAFRGAIKAKAHAMETDIHLTKDDVVVLSHDATLKRCFGKDEKIIDCSWDYISQQRTLAAPHEPMPRFKDLLEFLASPGSENVWLLLDIKLDNDAENVMRLIAETVQSVPPHPLKPWNQRLVLGCWAVKFLPLCAEHLPTFPITHIGFSIPYARKFLSVPNVSFNMLQKTLMLPVFGARFVRDVKAKGRPLYVWTVNEEDMMRWSINREVDGVITDDPKRFLEVCDEWEQGKRKITISWGQWMMAAWINFMVLVFGTIFWWKYSSSTGKGKPTQRKAVEEGAR</sequence>
<dbReference type="GeneID" id="59333022"/>
<organism evidence="3 4">
    <name type="scientific">Letharia lupina</name>
    <dbReference type="NCBI Taxonomy" id="560253"/>
    <lineage>
        <taxon>Eukaryota</taxon>
        <taxon>Fungi</taxon>
        <taxon>Dikarya</taxon>
        <taxon>Ascomycota</taxon>
        <taxon>Pezizomycotina</taxon>
        <taxon>Lecanoromycetes</taxon>
        <taxon>OSLEUM clade</taxon>
        <taxon>Lecanoromycetidae</taxon>
        <taxon>Lecanorales</taxon>
        <taxon>Lecanorineae</taxon>
        <taxon>Parmeliaceae</taxon>
        <taxon>Letharia</taxon>
    </lineage>
</organism>